<keyword evidence="1" id="KW-1133">Transmembrane helix</keyword>
<dbReference type="EMBL" id="LILC01000019">
    <property type="protein sequence ID" value="KOO43937.1"/>
    <property type="molecule type" value="Genomic_DNA"/>
</dbReference>
<sequence length="110" mass="13195">MFKNSNGYMLLETMVAFSVLLLLTLHLFPLYTHIRIERDNQVAINTADRLLHEEILHYKYDRNETSPSTVTHNQRTYNLSWESSEQELKACIKWEDKLKRSMERCDYILK</sequence>
<evidence type="ECO:0000313" key="3">
    <source>
        <dbReference type="Proteomes" id="UP000037558"/>
    </source>
</evidence>
<feature type="transmembrane region" description="Helical" evidence="1">
    <location>
        <begin position="6"/>
        <end position="28"/>
    </location>
</feature>
<evidence type="ECO:0000313" key="2">
    <source>
        <dbReference type="EMBL" id="KOO43937.1"/>
    </source>
</evidence>
<organism evidence="2 3">
    <name type="scientific">Priestia koreensis</name>
    <dbReference type="NCBI Taxonomy" id="284581"/>
    <lineage>
        <taxon>Bacteria</taxon>
        <taxon>Bacillati</taxon>
        <taxon>Bacillota</taxon>
        <taxon>Bacilli</taxon>
        <taxon>Bacillales</taxon>
        <taxon>Bacillaceae</taxon>
        <taxon>Priestia</taxon>
    </lineage>
</organism>
<comment type="caution">
    <text evidence="2">The sequence shown here is derived from an EMBL/GenBank/DDBJ whole genome shotgun (WGS) entry which is preliminary data.</text>
</comment>
<reference evidence="3" key="1">
    <citation type="submission" date="2015-08" db="EMBL/GenBank/DDBJ databases">
        <title>Fjat-14210 dsm16467.</title>
        <authorList>
            <person name="Liu B."/>
            <person name="Wang J."/>
            <person name="Zhu Y."/>
            <person name="Liu G."/>
            <person name="Chen Q."/>
            <person name="Chen Z."/>
            <person name="Lan J."/>
            <person name="Che J."/>
            <person name="Ge C."/>
            <person name="Shi H."/>
            <person name="Pan Z."/>
            <person name="Liu X."/>
        </authorList>
    </citation>
    <scope>NUCLEOTIDE SEQUENCE [LARGE SCALE GENOMIC DNA]</scope>
    <source>
        <strain evidence="3">DSM 16467</strain>
    </source>
</reference>
<dbReference type="PATRIC" id="fig|284581.3.peg.3971"/>
<proteinExistence type="predicted"/>
<name>A0A0M0KZ88_9BACI</name>
<protein>
    <submittedName>
        <fullName evidence="2">Uncharacterized protein</fullName>
    </submittedName>
</protein>
<keyword evidence="3" id="KW-1185">Reference proteome</keyword>
<accession>A0A0M0KZ88</accession>
<dbReference type="Proteomes" id="UP000037558">
    <property type="component" value="Unassembled WGS sequence"/>
</dbReference>
<gene>
    <name evidence="2" type="ORF">AMD01_14515</name>
</gene>
<dbReference type="STRING" id="284581.AMD01_14515"/>
<keyword evidence="1" id="KW-0812">Transmembrane</keyword>
<dbReference type="OrthoDB" id="2874972at2"/>
<evidence type="ECO:0000256" key="1">
    <source>
        <dbReference type="SAM" id="Phobius"/>
    </source>
</evidence>
<dbReference type="AlphaFoldDB" id="A0A0M0KZ88"/>
<keyword evidence="1" id="KW-0472">Membrane</keyword>